<sequence length="445" mass="46847">MTEQPATAGPAEERTAETLSPADARRVAIGALVGTAMEWYDFFLFTAAASLVFNKTFFVTGDPTTSLLASFATFGVGLVARPIGGLLFGWMGDRYGRRRTLLITIVGIGMVTGLIGLLPDYFQIGLAAPLLLMALRVLQGLSVGGEWGGAMTLAIEHAPLHQRSRFAAIPQIGSPIGTIMSSGLFAIIGLIVGQGAAFTAWGWRIPFLLAIPLLAVSLWLRSRLEESPVFVAMLDTRSVDRTPVRSMFRLQWRQLLVASLVAMLGVPGFYLVTAFMISYGNQTLKIDSTVLLVGSLLAAVGQIPTVLICGRLGERFGASRVIIGGAVLSAVAAFPAFALLATRNPIAVAAGMIIAVCLLSVSYAVSGTLMTGLFRPEMRYTGTGMAQNLAGVISGFMPLLATALVAGAGQHWWPAAVLLIAIAALTGLGGILGPRYAVPLAGFRH</sequence>
<dbReference type="InterPro" id="IPR005829">
    <property type="entry name" value="Sugar_transporter_CS"/>
</dbReference>
<reference evidence="9 10" key="1">
    <citation type="submission" date="2020-07" db="EMBL/GenBank/DDBJ databases">
        <title>Sequencing the genomes of 1000 actinobacteria strains.</title>
        <authorList>
            <person name="Klenk H.-P."/>
        </authorList>
    </citation>
    <scope>NUCLEOTIDE SEQUENCE [LARGE SCALE GENOMIC DNA]</scope>
    <source>
        <strain evidence="9 10">DSM 103164</strain>
    </source>
</reference>
<dbReference type="PROSITE" id="PS00217">
    <property type="entry name" value="SUGAR_TRANSPORT_2"/>
    <property type="match status" value="1"/>
</dbReference>
<feature type="domain" description="Major facilitator superfamily (MFS) profile" evidence="8">
    <location>
        <begin position="27"/>
        <end position="441"/>
    </location>
</feature>
<evidence type="ECO:0000313" key="10">
    <source>
        <dbReference type="Proteomes" id="UP000527616"/>
    </source>
</evidence>
<dbReference type="Pfam" id="PF07690">
    <property type="entry name" value="MFS_1"/>
    <property type="match status" value="1"/>
</dbReference>
<comment type="caution">
    <text evidence="9">The sequence shown here is derived from an EMBL/GenBank/DDBJ whole genome shotgun (WGS) entry which is preliminary data.</text>
</comment>
<dbReference type="AlphaFoldDB" id="A0A7Z0DBH7"/>
<evidence type="ECO:0000256" key="6">
    <source>
        <dbReference type="ARBA" id="ARBA00023136"/>
    </source>
</evidence>
<evidence type="ECO:0000313" key="9">
    <source>
        <dbReference type="EMBL" id="NYI72327.1"/>
    </source>
</evidence>
<dbReference type="EMBL" id="JACBZS010000001">
    <property type="protein sequence ID" value="NYI72327.1"/>
    <property type="molecule type" value="Genomic_DNA"/>
</dbReference>
<protein>
    <submittedName>
        <fullName evidence="9">MFS family permease</fullName>
    </submittedName>
</protein>
<gene>
    <name evidence="9" type="ORF">GGQ54_002887</name>
</gene>
<name>A0A7Z0DBH7_9ACTN</name>
<evidence type="ECO:0000256" key="5">
    <source>
        <dbReference type="ARBA" id="ARBA00022989"/>
    </source>
</evidence>
<evidence type="ECO:0000256" key="7">
    <source>
        <dbReference type="SAM" id="Phobius"/>
    </source>
</evidence>
<feature type="transmembrane region" description="Helical" evidence="7">
    <location>
        <begin position="255"/>
        <end position="277"/>
    </location>
</feature>
<evidence type="ECO:0000256" key="1">
    <source>
        <dbReference type="ARBA" id="ARBA00004651"/>
    </source>
</evidence>
<keyword evidence="6 7" id="KW-0472">Membrane</keyword>
<keyword evidence="4 7" id="KW-0812">Transmembrane</keyword>
<feature type="transmembrane region" description="Helical" evidence="7">
    <location>
        <begin position="289"/>
        <end position="309"/>
    </location>
</feature>
<evidence type="ECO:0000259" key="8">
    <source>
        <dbReference type="PROSITE" id="PS50850"/>
    </source>
</evidence>
<keyword evidence="3" id="KW-1003">Cell membrane</keyword>
<feature type="transmembrane region" description="Helical" evidence="7">
    <location>
        <begin position="386"/>
        <end position="406"/>
    </location>
</feature>
<dbReference type="Pfam" id="PF00083">
    <property type="entry name" value="Sugar_tr"/>
    <property type="match status" value="1"/>
</dbReference>
<feature type="transmembrane region" description="Helical" evidence="7">
    <location>
        <begin position="203"/>
        <end position="220"/>
    </location>
</feature>
<dbReference type="RefSeq" id="WP_179446007.1">
    <property type="nucleotide sequence ID" value="NZ_JACBZS010000001.1"/>
</dbReference>
<dbReference type="InterPro" id="IPR005828">
    <property type="entry name" value="MFS_sugar_transport-like"/>
</dbReference>
<comment type="subcellular location">
    <subcellularLocation>
        <location evidence="1">Cell membrane</location>
        <topology evidence="1">Multi-pass membrane protein</topology>
    </subcellularLocation>
</comment>
<dbReference type="Proteomes" id="UP000527616">
    <property type="component" value="Unassembled WGS sequence"/>
</dbReference>
<keyword evidence="2" id="KW-0813">Transport</keyword>
<dbReference type="PROSITE" id="PS50850">
    <property type="entry name" value="MFS"/>
    <property type="match status" value="1"/>
</dbReference>
<evidence type="ECO:0000256" key="2">
    <source>
        <dbReference type="ARBA" id="ARBA00022448"/>
    </source>
</evidence>
<dbReference type="GO" id="GO:0005886">
    <property type="term" value="C:plasma membrane"/>
    <property type="evidence" value="ECO:0007669"/>
    <property type="project" value="UniProtKB-SubCell"/>
</dbReference>
<dbReference type="Gene3D" id="1.20.1250.20">
    <property type="entry name" value="MFS general substrate transporter like domains"/>
    <property type="match status" value="2"/>
</dbReference>
<feature type="transmembrane region" description="Helical" evidence="7">
    <location>
        <begin position="321"/>
        <end position="340"/>
    </location>
</feature>
<proteinExistence type="predicted"/>
<keyword evidence="5 7" id="KW-1133">Transmembrane helix</keyword>
<dbReference type="InterPro" id="IPR011701">
    <property type="entry name" value="MFS"/>
</dbReference>
<dbReference type="PANTHER" id="PTHR43045:SF1">
    <property type="entry name" value="SHIKIMATE TRANSPORTER"/>
    <property type="match status" value="1"/>
</dbReference>
<accession>A0A7Z0DBH7</accession>
<feature type="transmembrane region" description="Helical" evidence="7">
    <location>
        <begin position="412"/>
        <end position="432"/>
    </location>
</feature>
<feature type="transmembrane region" description="Helical" evidence="7">
    <location>
        <begin position="346"/>
        <end position="374"/>
    </location>
</feature>
<dbReference type="SUPFAM" id="SSF103473">
    <property type="entry name" value="MFS general substrate transporter"/>
    <property type="match status" value="1"/>
</dbReference>
<dbReference type="InterPro" id="IPR020846">
    <property type="entry name" value="MFS_dom"/>
</dbReference>
<dbReference type="GO" id="GO:0022857">
    <property type="term" value="F:transmembrane transporter activity"/>
    <property type="evidence" value="ECO:0007669"/>
    <property type="project" value="InterPro"/>
</dbReference>
<feature type="transmembrane region" description="Helical" evidence="7">
    <location>
        <begin position="130"/>
        <end position="155"/>
    </location>
</feature>
<evidence type="ECO:0000256" key="3">
    <source>
        <dbReference type="ARBA" id="ARBA00022475"/>
    </source>
</evidence>
<feature type="transmembrane region" description="Helical" evidence="7">
    <location>
        <begin position="67"/>
        <end position="88"/>
    </location>
</feature>
<feature type="transmembrane region" description="Helical" evidence="7">
    <location>
        <begin position="100"/>
        <end position="118"/>
    </location>
</feature>
<dbReference type="PANTHER" id="PTHR43045">
    <property type="entry name" value="SHIKIMATE TRANSPORTER"/>
    <property type="match status" value="1"/>
</dbReference>
<evidence type="ECO:0000256" key="4">
    <source>
        <dbReference type="ARBA" id="ARBA00022692"/>
    </source>
</evidence>
<feature type="transmembrane region" description="Helical" evidence="7">
    <location>
        <begin position="176"/>
        <end position="197"/>
    </location>
</feature>
<organism evidence="9 10">
    <name type="scientific">Naumannella cuiyingiana</name>
    <dbReference type="NCBI Taxonomy" id="1347891"/>
    <lineage>
        <taxon>Bacteria</taxon>
        <taxon>Bacillati</taxon>
        <taxon>Actinomycetota</taxon>
        <taxon>Actinomycetes</taxon>
        <taxon>Propionibacteriales</taxon>
        <taxon>Propionibacteriaceae</taxon>
        <taxon>Naumannella</taxon>
    </lineage>
</organism>
<dbReference type="InterPro" id="IPR036259">
    <property type="entry name" value="MFS_trans_sf"/>
</dbReference>
<keyword evidence="10" id="KW-1185">Reference proteome</keyword>